<dbReference type="CDD" id="cd00093">
    <property type="entry name" value="HTH_XRE"/>
    <property type="match status" value="1"/>
</dbReference>
<dbReference type="Pfam" id="PF13560">
    <property type="entry name" value="HTH_31"/>
    <property type="match status" value="1"/>
</dbReference>
<sequence length="119" mass="13398">MSFTVNNVNNTTQIIYNQGEPEYAVLPWHEYQQLLQAAGYHKAQSVNCEQTQAPIAKRVSNVSELNALREQAGLSVEQLARGVGISPHYLLLIEQGEREASDVVLRSLARILHVDQWNQ</sequence>
<name>A0ABT7SNH5_9GAMM</name>
<dbReference type="SMART" id="SM00530">
    <property type="entry name" value="HTH_XRE"/>
    <property type="match status" value="1"/>
</dbReference>
<gene>
    <name evidence="2" type="ORF">QEZ41_02330</name>
</gene>
<dbReference type="Proteomes" id="UP001241056">
    <property type="component" value="Unassembled WGS sequence"/>
</dbReference>
<dbReference type="PROSITE" id="PS50943">
    <property type="entry name" value="HTH_CROC1"/>
    <property type="match status" value="1"/>
</dbReference>
<evidence type="ECO:0000313" key="2">
    <source>
        <dbReference type="EMBL" id="MDM7857117.1"/>
    </source>
</evidence>
<proteinExistence type="predicted"/>
<accession>A0ABT7SNH5</accession>
<feature type="domain" description="HTH cro/C1-type" evidence="1">
    <location>
        <begin position="65"/>
        <end position="117"/>
    </location>
</feature>
<dbReference type="SUPFAM" id="SSF47413">
    <property type="entry name" value="lambda repressor-like DNA-binding domains"/>
    <property type="match status" value="1"/>
</dbReference>
<reference evidence="2 3" key="1">
    <citation type="submission" date="2023-06" db="EMBL/GenBank/DDBJ databases">
        <title>Thiopseudomonas sp. CY1220 draft genome sequence.</title>
        <authorList>
            <person name="Zhao G."/>
            <person name="An M."/>
        </authorList>
    </citation>
    <scope>NUCLEOTIDE SEQUENCE [LARGE SCALE GENOMIC DNA]</scope>
    <source>
        <strain evidence="2 3">CY1220</strain>
    </source>
</reference>
<dbReference type="InterPro" id="IPR010982">
    <property type="entry name" value="Lambda_DNA-bd_dom_sf"/>
</dbReference>
<dbReference type="Gene3D" id="1.10.260.40">
    <property type="entry name" value="lambda repressor-like DNA-binding domains"/>
    <property type="match status" value="1"/>
</dbReference>
<keyword evidence="3" id="KW-1185">Reference proteome</keyword>
<evidence type="ECO:0000259" key="1">
    <source>
        <dbReference type="PROSITE" id="PS50943"/>
    </source>
</evidence>
<evidence type="ECO:0000313" key="3">
    <source>
        <dbReference type="Proteomes" id="UP001241056"/>
    </source>
</evidence>
<dbReference type="RefSeq" id="WP_289409769.1">
    <property type="nucleotide sequence ID" value="NZ_JAUCDY010000002.1"/>
</dbReference>
<organism evidence="2 3">
    <name type="scientific">Thiopseudomonas acetoxidans</name>
    <dbReference type="NCBI Taxonomy" id="3041622"/>
    <lineage>
        <taxon>Bacteria</taxon>
        <taxon>Pseudomonadati</taxon>
        <taxon>Pseudomonadota</taxon>
        <taxon>Gammaproteobacteria</taxon>
        <taxon>Pseudomonadales</taxon>
        <taxon>Pseudomonadaceae</taxon>
        <taxon>Thiopseudomonas</taxon>
    </lineage>
</organism>
<dbReference type="EMBL" id="JAUCDY010000002">
    <property type="protein sequence ID" value="MDM7857117.1"/>
    <property type="molecule type" value="Genomic_DNA"/>
</dbReference>
<comment type="caution">
    <text evidence="2">The sequence shown here is derived from an EMBL/GenBank/DDBJ whole genome shotgun (WGS) entry which is preliminary data.</text>
</comment>
<protein>
    <submittedName>
        <fullName evidence="2">Helix-turn-helix transcriptional regulator</fullName>
    </submittedName>
</protein>
<dbReference type="InterPro" id="IPR001387">
    <property type="entry name" value="Cro/C1-type_HTH"/>
</dbReference>